<sequence length="255" mass="27490">MEATEFAIDKAFRHFFFALGLLVGWAILLLPLFALVWYVAFGEAMPDFKALPPAAIGGLVALGLGVLLASFSIETNWNRRILLDERPSLLGRWRLDGPVWRYAAGVVLMLAVLALYAAAGAAVMVFAVPKLTAQLGAAAQPLGIVVTALIGLSGLFTFYRLMSWLAGLSVGDRDYGLGAAWRTTKGNRLAFLAFTFWIVFSLAMLGALGAGAFFAQQALPQPWVKPSAFGIIGLLTWLALLVVHSVPAALYRSFR</sequence>
<dbReference type="AlphaFoldDB" id="A0A2W2ARH0"/>
<comment type="caution">
    <text evidence="2">The sequence shown here is derived from an EMBL/GenBank/DDBJ whole genome shotgun (WGS) entry which is preliminary data.</text>
</comment>
<keyword evidence="1" id="KW-0472">Membrane</keyword>
<name>A0A2W2ARH0_9HYPH</name>
<keyword evidence="1" id="KW-0812">Transmembrane</keyword>
<evidence type="ECO:0008006" key="4">
    <source>
        <dbReference type="Google" id="ProtNLM"/>
    </source>
</evidence>
<reference evidence="3" key="1">
    <citation type="submission" date="2018-06" db="EMBL/GenBank/DDBJ databases">
        <title>Aestuariibacter litoralis strain KCTC 52945T.</title>
        <authorList>
            <person name="Li X."/>
            <person name="Salam N."/>
            <person name="Li J.-L."/>
            <person name="Chen Y.-M."/>
            <person name="Yang Z.-W."/>
            <person name="Zhang L.-Y."/>
            <person name="Han M.-X."/>
            <person name="Xiao M."/>
            <person name="Li W.-J."/>
        </authorList>
    </citation>
    <scope>NUCLEOTIDE SEQUENCE [LARGE SCALE GENOMIC DNA]</scope>
    <source>
        <strain evidence="3">KCTC 52945</strain>
    </source>
</reference>
<keyword evidence="1" id="KW-1133">Transmembrane helix</keyword>
<evidence type="ECO:0000313" key="3">
    <source>
        <dbReference type="Proteomes" id="UP000248795"/>
    </source>
</evidence>
<dbReference type="Proteomes" id="UP000248795">
    <property type="component" value="Unassembled WGS sequence"/>
</dbReference>
<evidence type="ECO:0000256" key="1">
    <source>
        <dbReference type="SAM" id="Phobius"/>
    </source>
</evidence>
<organism evidence="2 3">
    <name type="scientific">Aestuariivirga litoralis</name>
    <dbReference type="NCBI Taxonomy" id="2650924"/>
    <lineage>
        <taxon>Bacteria</taxon>
        <taxon>Pseudomonadati</taxon>
        <taxon>Pseudomonadota</taxon>
        <taxon>Alphaproteobacteria</taxon>
        <taxon>Hyphomicrobiales</taxon>
        <taxon>Aestuariivirgaceae</taxon>
        <taxon>Aestuariivirga</taxon>
    </lineage>
</organism>
<feature type="transmembrane region" description="Helical" evidence="1">
    <location>
        <begin position="102"/>
        <end position="126"/>
    </location>
</feature>
<accession>A0A2W2ARH0</accession>
<keyword evidence="3" id="KW-1185">Reference proteome</keyword>
<feature type="transmembrane region" description="Helical" evidence="1">
    <location>
        <begin position="138"/>
        <end position="159"/>
    </location>
</feature>
<dbReference type="EMBL" id="QKVK01000006">
    <property type="protein sequence ID" value="PZF76232.1"/>
    <property type="molecule type" value="Genomic_DNA"/>
</dbReference>
<evidence type="ECO:0000313" key="2">
    <source>
        <dbReference type="EMBL" id="PZF76232.1"/>
    </source>
</evidence>
<feature type="transmembrane region" description="Helical" evidence="1">
    <location>
        <begin position="189"/>
        <end position="215"/>
    </location>
</feature>
<feature type="transmembrane region" description="Helical" evidence="1">
    <location>
        <begin position="51"/>
        <end position="73"/>
    </location>
</feature>
<feature type="transmembrane region" description="Helical" evidence="1">
    <location>
        <begin position="15"/>
        <end position="39"/>
    </location>
</feature>
<gene>
    <name evidence="2" type="ORF">DK847_13600</name>
</gene>
<protein>
    <recommendedName>
        <fullName evidence="4">DUF4013 domain-containing protein</fullName>
    </recommendedName>
</protein>
<feature type="transmembrane region" description="Helical" evidence="1">
    <location>
        <begin position="227"/>
        <end position="251"/>
    </location>
</feature>
<proteinExistence type="predicted"/>